<dbReference type="InterPro" id="IPR016161">
    <property type="entry name" value="Ald_DH/histidinol_DH"/>
</dbReference>
<evidence type="ECO:0000313" key="3">
    <source>
        <dbReference type="EMBL" id="MDT0443830.1"/>
    </source>
</evidence>
<dbReference type="Gene3D" id="3.40.605.10">
    <property type="entry name" value="Aldehyde Dehydrogenase, Chain A, domain 1"/>
    <property type="match status" value="1"/>
</dbReference>
<dbReference type="InterPro" id="IPR015590">
    <property type="entry name" value="Aldehyde_DH_dom"/>
</dbReference>
<dbReference type="InterPro" id="IPR016163">
    <property type="entry name" value="Ald_DH_C"/>
</dbReference>
<dbReference type="SUPFAM" id="SSF53720">
    <property type="entry name" value="ALDH-like"/>
    <property type="match status" value="1"/>
</dbReference>
<reference evidence="4" key="1">
    <citation type="submission" date="2023-07" db="EMBL/GenBank/DDBJ databases">
        <title>30 novel species of actinomycetes from the DSMZ collection.</title>
        <authorList>
            <person name="Nouioui I."/>
        </authorList>
    </citation>
    <scope>NUCLEOTIDE SEQUENCE [LARGE SCALE GENOMIC DNA]</scope>
    <source>
        <strain evidence="4">DSM 41886</strain>
    </source>
</reference>
<dbReference type="Pfam" id="PF00171">
    <property type="entry name" value="Aldedh"/>
    <property type="match status" value="1"/>
</dbReference>
<dbReference type="Proteomes" id="UP001183615">
    <property type="component" value="Unassembled WGS sequence"/>
</dbReference>
<keyword evidence="4" id="KW-1185">Reference proteome</keyword>
<protein>
    <submittedName>
        <fullName evidence="3">Aldehyde dehydrogenase family protein</fullName>
    </submittedName>
</protein>
<organism evidence="3 4">
    <name type="scientific">Streptomyces johnsoniae</name>
    <dbReference type="NCBI Taxonomy" id="3075532"/>
    <lineage>
        <taxon>Bacteria</taxon>
        <taxon>Bacillati</taxon>
        <taxon>Actinomycetota</taxon>
        <taxon>Actinomycetes</taxon>
        <taxon>Kitasatosporales</taxon>
        <taxon>Streptomycetaceae</taxon>
        <taxon>Streptomyces</taxon>
    </lineage>
</organism>
<dbReference type="Gene3D" id="3.40.309.10">
    <property type="entry name" value="Aldehyde Dehydrogenase, Chain A, domain 2"/>
    <property type="match status" value="1"/>
</dbReference>
<gene>
    <name evidence="3" type="ORF">RM779_14705</name>
</gene>
<accession>A0ABU2S4E2</accession>
<name>A0ABU2S4E2_9ACTN</name>
<evidence type="ECO:0000313" key="4">
    <source>
        <dbReference type="Proteomes" id="UP001183615"/>
    </source>
</evidence>
<comment type="caution">
    <text evidence="3">The sequence shown here is derived from an EMBL/GenBank/DDBJ whole genome shotgun (WGS) entry which is preliminary data.</text>
</comment>
<evidence type="ECO:0000256" key="1">
    <source>
        <dbReference type="ARBA" id="ARBA00023002"/>
    </source>
</evidence>
<proteinExistence type="predicted"/>
<dbReference type="RefSeq" id="WP_311618135.1">
    <property type="nucleotide sequence ID" value="NZ_JAVREV010000007.1"/>
</dbReference>
<evidence type="ECO:0000259" key="2">
    <source>
        <dbReference type="Pfam" id="PF00171"/>
    </source>
</evidence>
<dbReference type="EMBL" id="JAVREV010000007">
    <property type="protein sequence ID" value="MDT0443830.1"/>
    <property type="molecule type" value="Genomic_DNA"/>
</dbReference>
<dbReference type="InterPro" id="IPR016162">
    <property type="entry name" value="Ald_DH_N"/>
</dbReference>
<feature type="domain" description="Aldehyde dehydrogenase" evidence="2">
    <location>
        <begin position="106"/>
        <end position="384"/>
    </location>
</feature>
<keyword evidence="1" id="KW-0560">Oxidoreductase</keyword>
<sequence>MGTALSLAIDPLVRGRSVSSADRAPLPSVLGGDLADVGTAPRLLALAALNEIRDLADGRPVDAGLLTEAARLFAEDTVGGETPGAYVTRVAHATGLTATAVRQAVHDLVTEIAELPATTAAELPPTGLGDGFATRWVPRGRVFTAVMASNHPAPNAAWVQALFHGYSVLIKPGSRDPFTALRLLRALLAAGLPPAKAAFLPCSRATGEFLLGAADRGIVYGGDQAVRKWQGRASVAVRGPGRTKAVLDADLDDAVLGHLARSASVDGGTRCTNLSAVLTTRPVARVADRLAERLSALPSLPATDGNATLLVADRARGEQIRARLAELRTELTDHSARFEPGGTVVPLPDGSVLLRPVVLSADRADHPAVGTELPFPFVVVAPWSPADGIAPLRDSLVLNLLTDREELVDAALREPSVRKVTRGTVLPWTAVPGIPHDDNYTQFLLEPKGVVAAREPATRP</sequence>